<feature type="compositionally biased region" description="Basic and acidic residues" evidence="1">
    <location>
        <begin position="1669"/>
        <end position="1691"/>
    </location>
</feature>
<comment type="caution">
    <text evidence="3">The sequence shown here is derived from an EMBL/GenBank/DDBJ whole genome shotgun (WGS) entry which is preliminary data.</text>
</comment>
<feature type="compositionally biased region" description="Low complexity" evidence="1">
    <location>
        <begin position="336"/>
        <end position="351"/>
    </location>
</feature>
<evidence type="ECO:0000313" key="4">
    <source>
        <dbReference type="Proteomes" id="UP000221165"/>
    </source>
</evidence>
<sequence>MADEDEEEPPEGNQGRSLPRSLSSSHPNSAGNSHPFARSLQVPPFETEEGSLCGISDMPVAVAPSSGVSTDSSKTTCCSLQVPALKFRENTESHHCSDPSCPASINEQARLPCKAAENSWAVPRPCGVAVGPSSSCPSNSSVSFVRTFGNQEGQAFFRPIGSHSTSVESSSRRSVPRHGIPKQNLCCSRTALDGSLTSTLITPSLRVSSAGEVVNPFSPASCKGSSPTPNAPSTASDSLSLPPRLPHIRPDVGTVFTSTSYGADTSIRLPVTPLSCPGSQRQAVASCHTSPVSREVSSSITFDQKTVVSSLESNCGDVPSKNRMCLPTSSCGGVGRSFSSSSPSFSGPYTSRSRHRGGEISSTACFACGCYNEVCCSDGDKGDGSAPSIPSCLSRIVVHIDADCFYAQVEELLDPLISGKPVAVRQKQLIVTANLVARRKPWGVKKGIYLPEAMRKCPVLIVKNGENLDKYRRISDQILSGLKQKRFLTSYLRSNFSVSSMLPVSSVSEPSSSCLSVVPEPSSSLSQSPPLLISSSSPRTLKSPRSSSRSSLSSSHMTPVGCSTPPSSRPYCSVSSPAVLASQASDVVVEAMKSHEILVRRLGLDDFFIDVTSLVKAGAEALQRFLSPSHFSQEGRARVALMGATDSNEQATEGKGMPRGTRHASSEDIRAAKVDPPAPGDSCTIATEKEGAWKAGGWPPFSSIDAVKHDGWGQATVAGLGCRSHASPSDSAGVICPWGNEIQKNTSLGESTFFPTGSIHEFFSPDPRGARKPPGQSEPTSAQSPQFTVSARPSFASEQCKSMETFSDRQNASWQGWCVSFAPYVYPEKADDPDNGEKDSRSGASRRPQPMCHRCIAVWWPALKGQGEVDQQGEADSKGSECEESQIEHRTACRGTQGAVLKGGKISRNSYRDVYSHTACTCLLPLAVATHLASAMRSFIKKHIGLTTTAGVSTNMSLAKLVGAHNKPSRQTVLLPQHRKAFLSPLPLQKLPGVGYALLRIMYRAGIRTCRDLLAFPPRELQSLLVSHNYRYASSVTSLNEVSKGQITLDFYGKKQISALEKRDQQKKKTSALHRKDEENLSRGALPAAQAPLVSSQLCGPATALRLLCSGDENEPVVPTVAPKSLSAEDSYVHRGVRTPERFVCQVHRLLERVLNRHSQHLDMYGEQATVFRLTIRQKDCNSEGRQLTLPPGFWSTCIHHGMHDTTSVPTESLTNPSSSSSADNSSSSASPSFSCPSLAECRADAESVLSEWAFSCTVHGPLLAAVQAELPPEVTALLRKHCIQWIRGRTQTSGVIHLRAGSSSRLETDLIHPLANERHDNRQQGPVTWGRPSKGGRVSDDRGLCFGDAISKPLDTSFVRQDGRYVTRTLEAVDMVGGQESSAVGGTLQELENQRKQGAEQRAEISDSQNREDNQERKWSQQGSSSLTSFLLGQRKGTVGEAGVGCVPSLLIHYSVLLFSRMAVLGPLDVSLDGVASVDEVGEMETCLHSCGNASLLREKPGGVRYFFDLHKISVGFTGFKKVDGDSSSIADNSHAGGSATPEMSGSATLDALWGAAAARRRGGKVKKEKLQGETTEGLTTRKDEKDSDAKQERGPVEDDKKLSELECISIFDSSEEDDTTKDGEQEDNELRHSSVYGDTDDCDELERADGGDRACQSVTSHLPGDMSTHKKEDNRFRPSVEGGEWEKPEGGPSTRQRVGDAFKEGKTAGQDERESDGYDEKDDEGRESDLSSCEDSVASGCTLRISGDTSEADVSECEVDGRCIEKGGRAGEANLADVSPEGARERKHVCSKDERSDMPENRGKASNEELLMMKQWQAAVKKETEQLPSATQILSRAARERLPNDGAGIFRCTQESLEVHHSSSSCSGEQAKRSERLVESQGRSSRNEEGPSVAQTGQSSQESDDVAIMTEVREVNARGKAEEQCNKEAVVILSQEARVSSNEEEVDSTRIGVPLGQAAYDQPVGLCEVDSEWLKSLPVTLQEEVLDHLREQEEYISPCATGNGHFLSDTSASCLANCTSDVLTETSKRQKVKWSRTSEAQSQRRCDFGRGRDDGEVKKIKRDSNVPVVPDKKKQRGGGGTPKQISKPRLTLEKFFR</sequence>
<feature type="region of interest" description="Disordered" evidence="1">
    <location>
        <begin position="2045"/>
        <end position="2099"/>
    </location>
</feature>
<feature type="region of interest" description="Disordered" evidence="1">
    <location>
        <begin position="1206"/>
        <end position="1231"/>
    </location>
</feature>
<feature type="region of interest" description="Disordered" evidence="1">
    <location>
        <begin position="1861"/>
        <end position="1908"/>
    </location>
</feature>
<name>A0A2C6L650_9APIC</name>
<dbReference type="Proteomes" id="UP000221165">
    <property type="component" value="Unassembled WGS sequence"/>
</dbReference>
<dbReference type="EMBL" id="MIGC01001357">
    <property type="protein sequence ID" value="PHJ23012.1"/>
    <property type="molecule type" value="Genomic_DNA"/>
</dbReference>
<evidence type="ECO:0000256" key="1">
    <source>
        <dbReference type="SAM" id="MobiDB-lite"/>
    </source>
</evidence>
<dbReference type="VEuPathDB" id="ToxoDB:CSUI_003134"/>
<feature type="region of interest" description="Disordered" evidence="1">
    <location>
        <begin position="758"/>
        <end position="794"/>
    </location>
</feature>
<feature type="compositionally biased region" description="Polar residues" evidence="1">
    <location>
        <begin position="1206"/>
        <end position="1216"/>
    </location>
</feature>
<dbReference type="SUPFAM" id="SSF56672">
    <property type="entry name" value="DNA/RNA polymerases"/>
    <property type="match status" value="2"/>
</dbReference>
<feature type="region of interest" description="Disordered" evidence="1">
    <location>
        <begin position="1062"/>
        <end position="1081"/>
    </location>
</feature>
<dbReference type="Gene3D" id="1.10.150.20">
    <property type="entry name" value="5' to 3' exonuclease, C-terminal subdomain"/>
    <property type="match status" value="1"/>
</dbReference>
<feature type="compositionally biased region" description="Basic and acidic residues" evidence="1">
    <location>
        <begin position="1784"/>
        <end position="1809"/>
    </location>
</feature>
<feature type="region of interest" description="Disordered" evidence="1">
    <location>
        <begin position="518"/>
        <end position="568"/>
    </location>
</feature>
<feature type="compositionally biased region" description="Basic and acidic residues" evidence="1">
    <location>
        <begin position="2045"/>
        <end position="2066"/>
    </location>
</feature>
<feature type="compositionally biased region" description="Basic and acidic residues" evidence="1">
    <location>
        <begin position="1699"/>
        <end position="1731"/>
    </location>
</feature>
<dbReference type="GO" id="GO:0003887">
    <property type="term" value="F:DNA-directed DNA polymerase activity"/>
    <property type="evidence" value="ECO:0007669"/>
    <property type="project" value="TreeGrafter"/>
</dbReference>
<dbReference type="GO" id="GO:0019985">
    <property type="term" value="P:translesion synthesis"/>
    <property type="evidence" value="ECO:0007669"/>
    <property type="project" value="TreeGrafter"/>
</dbReference>
<dbReference type="PANTHER" id="PTHR46404:SF1">
    <property type="entry name" value="DNA POLYMERASE IOTA"/>
    <property type="match status" value="1"/>
</dbReference>
<feature type="region of interest" description="Disordered" evidence="1">
    <location>
        <begin position="1565"/>
        <end position="1739"/>
    </location>
</feature>
<keyword evidence="4" id="KW-1185">Reference proteome</keyword>
<feature type="compositionally biased region" description="Basic and acidic residues" evidence="1">
    <location>
        <begin position="829"/>
        <end position="841"/>
    </location>
</feature>
<feature type="region of interest" description="Disordered" evidence="1">
    <location>
        <begin position="647"/>
        <end position="667"/>
    </location>
</feature>
<feature type="compositionally biased region" description="Acidic residues" evidence="1">
    <location>
        <begin position="1"/>
        <end position="10"/>
    </location>
</feature>
<dbReference type="Gene3D" id="3.40.1170.60">
    <property type="match status" value="1"/>
</dbReference>
<feature type="compositionally biased region" description="Basic and acidic residues" evidence="1">
    <location>
        <begin position="1581"/>
        <end position="1606"/>
    </location>
</feature>
<dbReference type="InterPro" id="IPR001126">
    <property type="entry name" value="UmuC"/>
</dbReference>
<feature type="region of interest" description="Disordered" evidence="1">
    <location>
        <begin position="218"/>
        <end position="245"/>
    </location>
</feature>
<feature type="compositionally biased region" description="Polar residues" evidence="1">
    <location>
        <begin position="777"/>
        <end position="794"/>
    </location>
</feature>
<gene>
    <name evidence="3" type="ORF">CSUI_003134</name>
</gene>
<dbReference type="PANTHER" id="PTHR46404">
    <property type="entry name" value="DNA POLYMERASE IOTA"/>
    <property type="match status" value="1"/>
</dbReference>
<feature type="compositionally biased region" description="Low complexity" evidence="1">
    <location>
        <begin position="16"/>
        <end position="29"/>
    </location>
</feature>
<dbReference type="Gene3D" id="3.30.70.270">
    <property type="match status" value="1"/>
</dbReference>
<evidence type="ECO:0000313" key="3">
    <source>
        <dbReference type="EMBL" id="PHJ23012.1"/>
    </source>
</evidence>
<feature type="compositionally biased region" description="Basic and acidic residues" evidence="1">
    <location>
        <begin position="1622"/>
        <end position="1634"/>
    </location>
</feature>
<proteinExistence type="predicted"/>
<protein>
    <recommendedName>
        <fullName evidence="2">UmuC domain-containing protein</fullName>
    </recommendedName>
</protein>
<dbReference type="InterPro" id="IPR043502">
    <property type="entry name" value="DNA/RNA_pol_sf"/>
</dbReference>
<feature type="region of interest" description="Disordered" evidence="1">
    <location>
        <begin position="829"/>
        <end position="848"/>
    </location>
</feature>
<accession>A0A2C6L650</accession>
<feature type="compositionally biased region" description="Low complexity" evidence="1">
    <location>
        <begin position="225"/>
        <end position="238"/>
    </location>
</feature>
<feature type="region of interest" description="Disordered" evidence="1">
    <location>
        <begin position="161"/>
        <end position="182"/>
    </location>
</feature>
<feature type="region of interest" description="Disordered" evidence="1">
    <location>
        <begin position="1770"/>
        <end position="1810"/>
    </location>
</feature>
<organism evidence="3 4">
    <name type="scientific">Cystoisospora suis</name>
    <dbReference type="NCBI Taxonomy" id="483139"/>
    <lineage>
        <taxon>Eukaryota</taxon>
        <taxon>Sar</taxon>
        <taxon>Alveolata</taxon>
        <taxon>Apicomplexa</taxon>
        <taxon>Conoidasida</taxon>
        <taxon>Coccidia</taxon>
        <taxon>Eucoccidiorida</taxon>
        <taxon>Eimeriorina</taxon>
        <taxon>Sarcocystidae</taxon>
        <taxon>Cystoisospora</taxon>
    </lineage>
</organism>
<feature type="domain" description="UmuC" evidence="2">
    <location>
        <begin position="936"/>
        <end position="995"/>
    </location>
</feature>
<dbReference type="InterPro" id="IPR043128">
    <property type="entry name" value="Rev_trsase/Diguanyl_cyclase"/>
</dbReference>
<feature type="compositionally biased region" description="Low complexity" evidence="1">
    <location>
        <begin position="518"/>
        <end position="555"/>
    </location>
</feature>
<evidence type="ECO:0000259" key="2">
    <source>
        <dbReference type="PROSITE" id="PS50173"/>
    </source>
</evidence>
<dbReference type="GeneID" id="94426543"/>
<dbReference type="Pfam" id="PF00817">
    <property type="entry name" value="IMS"/>
    <property type="match status" value="1"/>
</dbReference>
<feature type="region of interest" description="Disordered" evidence="1">
    <location>
        <begin position="1"/>
        <end position="43"/>
    </location>
</feature>
<feature type="region of interest" description="Disordered" evidence="1">
    <location>
        <begin position="1393"/>
        <end position="1423"/>
    </location>
</feature>
<feature type="domain" description="UmuC" evidence="2">
    <location>
        <begin position="397"/>
        <end position="484"/>
    </location>
</feature>
<feature type="compositionally biased region" description="Low complexity" evidence="1">
    <location>
        <begin position="1217"/>
        <end position="1231"/>
    </location>
</feature>
<dbReference type="RefSeq" id="XP_067924689.1">
    <property type="nucleotide sequence ID" value="XM_068063332.1"/>
</dbReference>
<feature type="region of interest" description="Disordered" evidence="1">
    <location>
        <begin position="334"/>
        <end position="355"/>
    </location>
</feature>
<dbReference type="OrthoDB" id="418193at2759"/>
<dbReference type="GO" id="GO:0006281">
    <property type="term" value="P:DNA repair"/>
    <property type="evidence" value="ECO:0007669"/>
    <property type="project" value="InterPro"/>
</dbReference>
<dbReference type="PROSITE" id="PS50173">
    <property type="entry name" value="UMUC"/>
    <property type="match status" value="2"/>
</dbReference>
<reference evidence="3 4" key="1">
    <citation type="journal article" date="2017" name="Int. J. Parasitol.">
        <title>The genome of the protozoan parasite Cystoisospora suis and a reverse vaccinology approach to identify vaccine candidates.</title>
        <authorList>
            <person name="Palmieri N."/>
            <person name="Shrestha A."/>
            <person name="Ruttkowski B."/>
            <person name="Beck T."/>
            <person name="Vogl C."/>
            <person name="Tomley F."/>
            <person name="Blake D.P."/>
            <person name="Joachim A."/>
        </authorList>
    </citation>
    <scope>NUCLEOTIDE SEQUENCE [LARGE SCALE GENOMIC DNA]</scope>
    <source>
        <strain evidence="3 4">Wien I</strain>
    </source>
</reference>
<feature type="compositionally biased region" description="Basic and acidic residues" evidence="1">
    <location>
        <begin position="1393"/>
        <end position="1420"/>
    </location>
</feature>
<feature type="compositionally biased region" description="Low complexity" evidence="1">
    <location>
        <begin position="162"/>
        <end position="173"/>
    </location>
</feature>